<name>A0A379DG91_9PORP</name>
<evidence type="ECO:0000313" key="1">
    <source>
        <dbReference type="EMBL" id="SUB77351.1"/>
    </source>
</evidence>
<evidence type="ECO:0000313" key="2">
    <source>
        <dbReference type="Proteomes" id="UP000254263"/>
    </source>
</evidence>
<dbReference type="EMBL" id="UGTI01000001">
    <property type="protein sequence ID" value="SUB77351.1"/>
    <property type="molecule type" value="Genomic_DNA"/>
</dbReference>
<sequence>MKGISADWLCPILGNEKRRKQPDGFLFALIRMYKHNIIYAHAIKQLLLCVSKKEPCLWAVTGLHELDYFAEEVMNLLKQERKYCDNSADNGNAD</sequence>
<reference evidence="1 2" key="1">
    <citation type="submission" date="2018-06" db="EMBL/GenBank/DDBJ databases">
        <authorList>
            <consortium name="Pathogen Informatics"/>
            <person name="Doyle S."/>
        </authorList>
    </citation>
    <scope>NUCLEOTIDE SEQUENCE [LARGE SCALE GENOMIC DNA]</scope>
    <source>
        <strain evidence="1 2">NCTC13100</strain>
    </source>
</reference>
<dbReference type="Proteomes" id="UP000254263">
    <property type="component" value="Unassembled WGS sequence"/>
</dbReference>
<proteinExistence type="predicted"/>
<dbReference type="AlphaFoldDB" id="A0A379DG91"/>
<gene>
    <name evidence="1" type="ORF">NCTC13100_00472</name>
</gene>
<accession>A0A379DG91</accession>
<protein>
    <submittedName>
        <fullName evidence="1">Uncharacterized protein</fullName>
    </submittedName>
</protein>
<organism evidence="1 2">
    <name type="scientific">Porphyromonas macacae</name>
    <dbReference type="NCBI Taxonomy" id="28115"/>
    <lineage>
        <taxon>Bacteria</taxon>
        <taxon>Pseudomonadati</taxon>
        <taxon>Bacteroidota</taxon>
        <taxon>Bacteroidia</taxon>
        <taxon>Bacteroidales</taxon>
        <taxon>Porphyromonadaceae</taxon>
        <taxon>Porphyromonas</taxon>
    </lineage>
</organism>